<dbReference type="Gene3D" id="3.30.43.10">
    <property type="entry name" value="Uridine Diphospho-n-acetylenolpyruvylglucosamine Reductase, domain 2"/>
    <property type="match status" value="1"/>
</dbReference>
<dbReference type="SUPFAM" id="SSF56176">
    <property type="entry name" value="FAD-binding/transporter-associated domain-like"/>
    <property type="match status" value="1"/>
</dbReference>
<dbReference type="InterPro" id="IPR017896">
    <property type="entry name" value="4Fe4S_Fe-S-bd"/>
</dbReference>
<dbReference type="GO" id="GO:0008720">
    <property type="term" value="F:D-lactate dehydrogenase (NAD+) activity"/>
    <property type="evidence" value="ECO:0007669"/>
    <property type="project" value="TreeGrafter"/>
</dbReference>
<dbReference type="Gene3D" id="3.30.70.2190">
    <property type="match status" value="1"/>
</dbReference>
<dbReference type="InterPro" id="IPR016166">
    <property type="entry name" value="FAD-bd_PCMH"/>
</dbReference>
<dbReference type="EMBL" id="CAEZZB010000030">
    <property type="protein sequence ID" value="CAB4742858.1"/>
    <property type="molecule type" value="Genomic_DNA"/>
</dbReference>
<evidence type="ECO:0000256" key="8">
    <source>
        <dbReference type="ARBA" id="ARBA00023128"/>
    </source>
</evidence>
<evidence type="ECO:0000256" key="5">
    <source>
        <dbReference type="ARBA" id="ARBA00022827"/>
    </source>
</evidence>
<keyword evidence="4" id="KW-0285">Flavoprotein</keyword>
<reference evidence="14" key="1">
    <citation type="submission" date="2020-05" db="EMBL/GenBank/DDBJ databases">
        <authorList>
            <person name="Chiriac C."/>
            <person name="Salcher M."/>
            <person name="Ghai R."/>
            <person name="Kavagutti S V."/>
        </authorList>
    </citation>
    <scope>NUCLEOTIDE SEQUENCE</scope>
</reference>
<dbReference type="InterPro" id="IPR009051">
    <property type="entry name" value="Helical_ferredxn"/>
</dbReference>
<protein>
    <recommendedName>
        <fullName evidence="9">D-lactate dehydrogenase (cytochrome)</fullName>
        <ecNumber evidence="9">1.1.2.4</ecNumber>
    </recommendedName>
</protein>
<dbReference type="InterPro" id="IPR016167">
    <property type="entry name" value="FAD-bd_PCMH_sub1"/>
</dbReference>
<comment type="similarity">
    <text evidence="3">Belongs to the FAD-binding oxidoreductase/transferase type 4 family.</text>
</comment>
<dbReference type="Pfam" id="PF02913">
    <property type="entry name" value="FAD-oxidase_C"/>
    <property type="match status" value="1"/>
</dbReference>
<dbReference type="InterPro" id="IPR016169">
    <property type="entry name" value="FAD-bd_PCMH_sub2"/>
</dbReference>
<evidence type="ECO:0000256" key="4">
    <source>
        <dbReference type="ARBA" id="ARBA00022630"/>
    </source>
</evidence>
<accession>A0A6J6T744</accession>
<keyword evidence="7" id="KW-0560">Oxidoreductase</keyword>
<dbReference type="Gene3D" id="1.10.45.10">
    <property type="entry name" value="Vanillyl-alcohol Oxidase, Chain A, domain 4"/>
    <property type="match status" value="1"/>
</dbReference>
<dbReference type="PROSITE" id="PS51379">
    <property type="entry name" value="4FE4S_FER_2"/>
    <property type="match status" value="1"/>
</dbReference>
<evidence type="ECO:0000256" key="7">
    <source>
        <dbReference type="ARBA" id="ARBA00023002"/>
    </source>
</evidence>
<dbReference type="Gene3D" id="3.30.465.10">
    <property type="match status" value="1"/>
</dbReference>
<dbReference type="Pfam" id="PF01565">
    <property type="entry name" value="FAD_binding_4"/>
    <property type="match status" value="1"/>
</dbReference>
<organism evidence="14">
    <name type="scientific">freshwater metagenome</name>
    <dbReference type="NCBI Taxonomy" id="449393"/>
    <lineage>
        <taxon>unclassified sequences</taxon>
        <taxon>metagenomes</taxon>
        <taxon>ecological metagenomes</taxon>
    </lineage>
</organism>
<dbReference type="InterPro" id="IPR016164">
    <property type="entry name" value="FAD-linked_Oxase-like_C"/>
</dbReference>
<proteinExistence type="inferred from homology"/>
<evidence type="ECO:0000256" key="1">
    <source>
        <dbReference type="ARBA" id="ARBA00001974"/>
    </source>
</evidence>
<dbReference type="SUPFAM" id="SSF55103">
    <property type="entry name" value="FAD-linked oxidases, C-terminal domain"/>
    <property type="match status" value="1"/>
</dbReference>
<evidence type="ECO:0000256" key="2">
    <source>
        <dbReference type="ARBA" id="ARBA00004173"/>
    </source>
</evidence>
<dbReference type="InterPro" id="IPR017900">
    <property type="entry name" value="4Fe4S_Fe_S_CS"/>
</dbReference>
<feature type="domain" description="4Fe-4S ferredoxin-type" evidence="10">
    <location>
        <begin position="518"/>
        <end position="547"/>
    </location>
</feature>
<gene>
    <name evidence="12" type="ORF">UFOPK1795_00794</name>
    <name evidence="13" type="ORF">UFOPK2275_00329</name>
    <name evidence="14" type="ORF">UFOPK2816_00395</name>
</gene>
<dbReference type="Pfam" id="PF13183">
    <property type="entry name" value="Fer4_8"/>
    <property type="match status" value="1"/>
</dbReference>
<dbReference type="Gene3D" id="3.30.70.2740">
    <property type="match status" value="1"/>
</dbReference>
<keyword evidence="5" id="KW-0274">FAD</keyword>
<feature type="domain" description="FAD-binding PCMH-type" evidence="11">
    <location>
        <begin position="24"/>
        <end position="252"/>
    </location>
</feature>
<sequence>MSTAIHRSTRVTDILSYAHDASHYMLKPEAVYTPETPEELAQILALATELRKGVTFRSGGTSLSGQAVTNGLMIDTRKHFRAIAIGKDGLTASVSPGATVRAVNAALARHGRKLGPDPASEIACTIGGVVANNSSGMCCGTEQNSYRTIESLVLVLPNGLVVDTGAPDADAALKLQAPVIHAGLIQLRERIRSNPDSVTTIERLFSIKNTMGYAVNSFLDFDSPVKILEHLIIGSEGTLAFIAKARFTTVPAYSHMATGLLIFSSLADATRALPDLVKAGFAAIELMDATSLRVAQRDPQATPELQSISVDKQAALLIEFQEATQELLDAKVSAVTPLLNSLTLIQPPNLTSDSTLRHQIWHIRKGLYATVAGNRPAGTTALLEDIAVPVSELLSTCEELIQLFARHGYTDSVIFGHARDGNIHFMLNEEFEKPEKLSRYNAFTLDMVELVLKHGGTLKAEHGTGRMMAPFVQRQYGQEIYEVMCSLKELLDPAGILNPGVILTQNRNSHIEDLKIIPTIEAVANSCVECGYCEPVCPSKNLTLTPRNRIIMRRELALAQARGDRKTSKEIEKAFAYDGRDTCAVDGMCATACPLSINTGSLVRELRSESAKPIFNTLWTLAAHNWSAFTRIASIGLKVGHRIPGFRKYPTGGRRRKPLENENPVAIFFPSCVGTLFGTSDSSQALLTLAKRAGIDLAIPKGIDAMCCGTPWKSKGYVDGYKVMQNSVIESLVKASIDGKLSIVTDAASCSHGLQELLASDSRLTVIDSVEFVEKFILPKLSVKKTASIAVHPTCSTTALGISNSLNAISQAISSEVFVPENWGCCAFAGDRGFTFPELTKSATEKQAAEVLLRNDDFYVSANRTCEIGMTQATGKKYRHIIEVLEELSR</sequence>
<dbReference type="InterPro" id="IPR004113">
    <property type="entry name" value="FAD-bd_oxidored_4_C"/>
</dbReference>
<dbReference type="GO" id="GO:1903457">
    <property type="term" value="P:lactate catabolic process"/>
    <property type="evidence" value="ECO:0007669"/>
    <property type="project" value="TreeGrafter"/>
</dbReference>
<dbReference type="InterPro" id="IPR036318">
    <property type="entry name" value="FAD-bd_PCMH-like_sf"/>
</dbReference>
<dbReference type="PANTHER" id="PTHR11748">
    <property type="entry name" value="D-LACTATE DEHYDROGENASE"/>
    <property type="match status" value="1"/>
</dbReference>
<evidence type="ECO:0000256" key="6">
    <source>
        <dbReference type="ARBA" id="ARBA00022946"/>
    </source>
</evidence>
<dbReference type="GO" id="GO:0051536">
    <property type="term" value="F:iron-sulfur cluster binding"/>
    <property type="evidence" value="ECO:0007669"/>
    <property type="project" value="InterPro"/>
</dbReference>
<dbReference type="PROSITE" id="PS00198">
    <property type="entry name" value="4FE4S_FER_1"/>
    <property type="match status" value="1"/>
</dbReference>
<evidence type="ECO:0000256" key="9">
    <source>
        <dbReference type="ARBA" id="ARBA00038897"/>
    </source>
</evidence>
<dbReference type="SUPFAM" id="SSF46548">
    <property type="entry name" value="alpha-helical ferredoxin"/>
    <property type="match status" value="1"/>
</dbReference>
<dbReference type="InterPro" id="IPR004017">
    <property type="entry name" value="Cys_rich_dom"/>
</dbReference>
<evidence type="ECO:0000256" key="3">
    <source>
        <dbReference type="ARBA" id="ARBA00008000"/>
    </source>
</evidence>
<name>A0A6J6T744_9ZZZZ</name>
<dbReference type="EMBL" id="CAEZUG010000042">
    <property type="protein sequence ID" value="CAB4594613.1"/>
    <property type="molecule type" value="Genomic_DNA"/>
</dbReference>
<comment type="subcellular location">
    <subcellularLocation>
        <location evidence="2">Mitochondrion</location>
    </subcellularLocation>
</comment>
<evidence type="ECO:0000259" key="11">
    <source>
        <dbReference type="PROSITE" id="PS51387"/>
    </source>
</evidence>
<dbReference type="EC" id="1.1.2.4" evidence="9"/>
<keyword evidence="6" id="KW-0809">Transit peptide</keyword>
<dbReference type="Pfam" id="PF02754">
    <property type="entry name" value="CCG"/>
    <property type="match status" value="2"/>
</dbReference>
<dbReference type="GO" id="GO:0005739">
    <property type="term" value="C:mitochondrion"/>
    <property type="evidence" value="ECO:0007669"/>
    <property type="project" value="UniProtKB-SubCell"/>
</dbReference>
<dbReference type="EMBL" id="CAEZWQ010000021">
    <property type="protein sequence ID" value="CAB4657795.1"/>
    <property type="molecule type" value="Genomic_DNA"/>
</dbReference>
<dbReference type="GO" id="GO:0004458">
    <property type="term" value="F:D-lactate dehydrogenase (cytochrome) activity"/>
    <property type="evidence" value="ECO:0007669"/>
    <property type="project" value="UniProtKB-EC"/>
</dbReference>
<dbReference type="InterPro" id="IPR016171">
    <property type="entry name" value="Vanillyl_alc_oxidase_C-sub2"/>
</dbReference>
<dbReference type="PANTHER" id="PTHR11748:SF111">
    <property type="entry name" value="D-LACTATE DEHYDROGENASE, MITOCHONDRIAL-RELATED"/>
    <property type="match status" value="1"/>
</dbReference>
<comment type="cofactor">
    <cofactor evidence="1">
        <name>FAD</name>
        <dbReference type="ChEBI" id="CHEBI:57692"/>
    </cofactor>
</comment>
<dbReference type="AlphaFoldDB" id="A0A6J6T744"/>
<dbReference type="GO" id="GO:0071949">
    <property type="term" value="F:FAD binding"/>
    <property type="evidence" value="ECO:0007669"/>
    <property type="project" value="InterPro"/>
</dbReference>
<dbReference type="InterPro" id="IPR006094">
    <property type="entry name" value="Oxid_FAD_bind_N"/>
</dbReference>
<evidence type="ECO:0000313" key="14">
    <source>
        <dbReference type="EMBL" id="CAB4742858.1"/>
    </source>
</evidence>
<evidence type="ECO:0000313" key="13">
    <source>
        <dbReference type="EMBL" id="CAB4657795.1"/>
    </source>
</evidence>
<evidence type="ECO:0000259" key="10">
    <source>
        <dbReference type="PROSITE" id="PS51379"/>
    </source>
</evidence>
<keyword evidence="8" id="KW-0496">Mitochondrion</keyword>
<dbReference type="Gene3D" id="1.10.1060.10">
    <property type="entry name" value="Alpha-helical ferredoxin"/>
    <property type="match status" value="1"/>
</dbReference>
<evidence type="ECO:0000313" key="12">
    <source>
        <dbReference type="EMBL" id="CAB4594613.1"/>
    </source>
</evidence>
<dbReference type="PROSITE" id="PS51387">
    <property type="entry name" value="FAD_PCMH"/>
    <property type="match status" value="1"/>
</dbReference>